<protein>
    <submittedName>
        <fullName evidence="1">Uncharacterized protein</fullName>
    </submittedName>
</protein>
<proteinExistence type="predicted"/>
<gene>
    <name evidence="1" type="ORF">FDK13_02780</name>
</gene>
<organism evidence="1 2">
    <name type="scientific">Dyadobacter frigoris</name>
    <dbReference type="NCBI Taxonomy" id="2576211"/>
    <lineage>
        <taxon>Bacteria</taxon>
        <taxon>Pseudomonadati</taxon>
        <taxon>Bacteroidota</taxon>
        <taxon>Cytophagia</taxon>
        <taxon>Cytophagales</taxon>
        <taxon>Spirosomataceae</taxon>
        <taxon>Dyadobacter</taxon>
    </lineage>
</organism>
<evidence type="ECO:0000313" key="1">
    <source>
        <dbReference type="EMBL" id="TKT94154.1"/>
    </source>
</evidence>
<name>A0A4U6DHG7_9BACT</name>
<keyword evidence="2" id="KW-1185">Reference proteome</keyword>
<evidence type="ECO:0000313" key="2">
    <source>
        <dbReference type="Proteomes" id="UP000304900"/>
    </source>
</evidence>
<dbReference type="OrthoDB" id="6921581at2"/>
<sequence length="376" mass="44246">MNSLIEILEWADNFDGDKYSIQVYEELVTEGRKHPSKFEIMGAWKTGCLKPNKDGKEYIDDNGTSYSFTNRWDDHTPVGKTTWLYINKNADNILQQIPERFPSNKPDILTKLQERTSFGFIWGLFTLHCIYPKEYPLYDQHVYRAFKNEQLDCKSLPQSASNNWKDYVAYKKFFDAKLAKYEIDYWILDRALWSYGKWLKQGIVIAKNKYRSEFQTVPKEKFLEFIKDENWKQEYTLGSQAKPFLSKINESLNLHIRRQFKNKPNDVISKFSSEDLNAIQSYMKDQNWIPLANSISKMKNGSEIPGLGSFVYNNIRGNTTFAQSTSQLAAIFVTAGIWEFDIKRVGSKGNKRMVFKFRDIDWKEALIDYYIEMDEE</sequence>
<reference evidence="1 2" key="1">
    <citation type="submission" date="2019-05" db="EMBL/GenBank/DDBJ databases">
        <title>Dyadobacter AR-3-8 sp. nov., isolated from arctic soil.</title>
        <authorList>
            <person name="Chaudhary D.K."/>
        </authorList>
    </citation>
    <scope>NUCLEOTIDE SEQUENCE [LARGE SCALE GENOMIC DNA]</scope>
    <source>
        <strain evidence="1 2">AR-3-8</strain>
    </source>
</reference>
<comment type="caution">
    <text evidence="1">The sequence shown here is derived from an EMBL/GenBank/DDBJ whole genome shotgun (WGS) entry which is preliminary data.</text>
</comment>
<dbReference type="RefSeq" id="WP_137338443.1">
    <property type="nucleotide sequence ID" value="NZ_SZVO01000001.1"/>
</dbReference>
<dbReference type="Proteomes" id="UP000304900">
    <property type="component" value="Unassembled WGS sequence"/>
</dbReference>
<accession>A0A4U6DHG7</accession>
<dbReference type="AlphaFoldDB" id="A0A4U6DHG7"/>
<dbReference type="EMBL" id="SZVO01000001">
    <property type="protein sequence ID" value="TKT94154.1"/>
    <property type="molecule type" value="Genomic_DNA"/>
</dbReference>